<reference evidence="2 3" key="1">
    <citation type="journal article" name="Front. Microbiol.">
        <title>Sugar Metabolism of the First Thermophilic Planctomycete Thermogutta terrifontis: Comparative Genomic and Transcriptomic Approaches.</title>
        <authorList>
            <person name="Elcheninov A.G."/>
            <person name="Menzel P."/>
            <person name="Gudbergsdottir S.R."/>
            <person name="Slesarev A.I."/>
            <person name="Kadnikov V.V."/>
            <person name="Krogh A."/>
            <person name="Bonch-Osmolovskaya E.A."/>
            <person name="Peng X."/>
            <person name="Kublanov I.V."/>
        </authorList>
    </citation>
    <scope>NUCLEOTIDE SEQUENCE [LARGE SCALE GENOMIC DNA]</scope>
    <source>
        <strain evidence="2 3">R1</strain>
    </source>
</reference>
<feature type="compositionally biased region" description="Basic and acidic residues" evidence="1">
    <location>
        <begin position="29"/>
        <end position="41"/>
    </location>
</feature>
<sequence length="67" mass="7583">MEHGPVSSKTSFLLTPKTLAWSDPSSGNERFERRSARKCAERFGPNGKPLSDEGKQSLQRSPHRVWK</sequence>
<keyword evidence="3" id="KW-1185">Reference proteome</keyword>
<accession>A0A286RD08</accession>
<organism evidence="2 3">
    <name type="scientific">Thermogutta terrifontis</name>
    <dbReference type="NCBI Taxonomy" id="1331910"/>
    <lineage>
        <taxon>Bacteria</taxon>
        <taxon>Pseudomonadati</taxon>
        <taxon>Planctomycetota</taxon>
        <taxon>Planctomycetia</taxon>
        <taxon>Pirellulales</taxon>
        <taxon>Thermoguttaceae</taxon>
        <taxon>Thermogutta</taxon>
    </lineage>
</organism>
<dbReference type="EMBL" id="CP018477">
    <property type="protein sequence ID" value="ASV73839.1"/>
    <property type="molecule type" value="Genomic_DNA"/>
</dbReference>
<proteinExistence type="predicted"/>
<name>A0A286RD08_9BACT</name>
<dbReference type="Proteomes" id="UP000215086">
    <property type="component" value="Chromosome"/>
</dbReference>
<evidence type="ECO:0000313" key="2">
    <source>
        <dbReference type="EMBL" id="ASV73839.1"/>
    </source>
</evidence>
<gene>
    <name evidence="2" type="ORF">THTE_1237</name>
</gene>
<dbReference type="KEGG" id="ttf:THTE_1237"/>
<evidence type="ECO:0000313" key="3">
    <source>
        <dbReference type="Proteomes" id="UP000215086"/>
    </source>
</evidence>
<dbReference type="AlphaFoldDB" id="A0A286RD08"/>
<evidence type="ECO:0000256" key="1">
    <source>
        <dbReference type="SAM" id="MobiDB-lite"/>
    </source>
</evidence>
<protein>
    <submittedName>
        <fullName evidence="2">Uncharacterized protein</fullName>
    </submittedName>
</protein>
<feature type="region of interest" description="Disordered" evidence="1">
    <location>
        <begin position="1"/>
        <end position="67"/>
    </location>
</feature>